<sequence length="43" mass="4652">MELLTLLLADDVGRLSLLTIVVATLVACGALWVIFRNINKPGK</sequence>
<dbReference type="AlphaFoldDB" id="A0A344UGX0"/>
<protein>
    <submittedName>
        <fullName evidence="2">DUF3149 domain-containing protein</fullName>
    </submittedName>
</protein>
<evidence type="ECO:0000313" key="4">
    <source>
        <dbReference type="Proteomes" id="UP000252038"/>
    </source>
</evidence>
<dbReference type="Proteomes" id="UP001462502">
    <property type="component" value="Unassembled WGS sequence"/>
</dbReference>
<name>A0A344UGX0_9NEIS</name>
<gene>
    <name evidence="3" type="ORF">ABI908_19175</name>
    <name evidence="2" type="ORF">DK843_09535</name>
</gene>
<dbReference type="KEGG" id="chri:DK842_04070"/>
<evidence type="ECO:0000313" key="3">
    <source>
        <dbReference type="EMBL" id="MEO9386224.1"/>
    </source>
</evidence>
<dbReference type="OrthoDB" id="8594026at2"/>
<feature type="transmembrane region" description="Helical" evidence="1">
    <location>
        <begin position="12"/>
        <end position="35"/>
    </location>
</feature>
<evidence type="ECO:0000313" key="5">
    <source>
        <dbReference type="Proteomes" id="UP001462502"/>
    </source>
</evidence>
<proteinExistence type="predicted"/>
<reference evidence="2 4" key="1">
    <citation type="submission" date="2018-05" db="EMBL/GenBank/DDBJ databases">
        <title>Genome sequencing, assembly and analysis of the novel insecticidal bacterium, Chromobacterium phragmitis.</title>
        <authorList>
            <person name="Sparks M.E."/>
            <person name="Blackburn M.B."/>
            <person name="Gundersen-Rindal D.E."/>
        </authorList>
    </citation>
    <scope>NUCLEOTIDE SEQUENCE [LARGE SCALE GENOMIC DNA]</scope>
    <source>
        <strain evidence="2">IIBBL 274-1</strain>
    </source>
</reference>
<dbReference type="RefSeq" id="WP_114060209.1">
    <property type="nucleotide sequence ID" value="NZ_CP029495.1"/>
</dbReference>
<accession>A0A344UGX0</accession>
<evidence type="ECO:0000313" key="2">
    <source>
        <dbReference type="EMBL" id="AXE34518.1"/>
    </source>
</evidence>
<keyword evidence="1" id="KW-0812">Transmembrane</keyword>
<organism evidence="2 4">
    <name type="scientific">Chromobacterium phragmitis</name>
    <dbReference type="NCBI Taxonomy" id="2202141"/>
    <lineage>
        <taxon>Bacteria</taxon>
        <taxon>Pseudomonadati</taxon>
        <taxon>Pseudomonadota</taxon>
        <taxon>Betaproteobacteria</taxon>
        <taxon>Neisseriales</taxon>
        <taxon>Chromobacteriaceae</taxon>
        <taxon>Chromobacterium</taxon>
    </lineage>
</organism>
<dbReference type="EMBL" id="CP029554">
    <property type="protein sequence ID" value="AXE34518.1"/>
    <property type="molecule type" value="Genomic_DNA"/>
</dbReference>
<dbReference type="Proteomes" id="UP000252038">
    <property type="component" value="Chromosome"/>
</dbReference>
<keyword evidence="1" id="KW-0472">Membrane</keyword>
<keyword evidence="1" id="KW-1133">Transmembrane helix</keyword>
<dbReference type="EMBL" id="JBDXMI010000001">
    <property type="protein sequence ID" value="MEO9386224.1"/>
    <property type="molecule type" value="Genomic_DNA"/>
</dbReference>
<dbReference type="KEGG" id="chrb:DK843_09535"/>
<keyword evidence="5" id="KW-1185">Reference proteome</keyword>
<reference evidence="3 5" key="2">
    <citation type="submission" date="2024-05" db="EMBL/GenBank/DDBJ databases">
        <authorList>
            <person name="De Oliveira J.P."/>
            <person name="Noriler S.A."/>
            <person name="De Oliveira A.G."/>
            <person name="Sipoli D.S."/>
        </authorList>
    </citation>
    <scope>NUCLEOTIDE SEQUENCE [LARGE SCALE GENOMIC DNA]</scope>
    <source>
        <strain evidence="3 5">LABIM192</strain>
    </source>
</reference>
<evidence type="ECO:0000256" key="1">
    <source>
        <dbReference type="SAM" id="Phobius"/>
    </source>
</evidence>